<organism evidence="7 8">
    <name type="scientific">Ancylobacter polymorphus</name>
    <dbReference type="NCBI Taxonomy" id="223390"/>
    <lineage>
        <taxon>Bacteria</taxon>
        <taxon>Pseudomonadati</taxon>
        <taxon>Pseudomonadota</taxon>
        <taxon>Alphaproteobacteria</taxon>
        <taxon>Hyphomicrobiales</taxon>
        <taxon>Xanthobacteraceae</taxon>
        <taxon>Ancylobacter</taxon>
    </lineage>
</organism>
<dbReference type="InterPro" id="IPR050808">
    <property type="entry name" value="Phage_Integrase"/>
</dbReference>
<evidence type="ECO:0000313" key="7">
    <source>
        <dbReference type="EMBL" id="MDQ0302515.1"/>
    </source>
</evidence>
<dbReference type="Gene3D" id="1.10.150.130">
    <property type="match status" value="1"/>
</dbReference>
<name>A0ABU0BAV7_9HYPH</name>
<gene>
    <name evidence="7" type="ORF">J2S75_001543</name>
</gene>
<dbReference type="PANTHER" id="PTHR30629:SF2">
    <property type="entry name" value="PROPHAGE INTEGRASE INTS-RELATED"/>
    <property type="match status" value="1"/>
</dbReference>
<evidence type="ECO:0000313" key="8">
    <source>
        <dbReference type="Proteomes" id="UP001224682"/>
    </source>
</evidence>
<keyword evidence="4" id="KW-0233">DNA recombination</keyword>
<dbReference type="InterPro" id="IPR025166">
    <property type="entry name" value="Integrase_DNA_bind_dom"/>
</dbReference>
<evidence type="ECO:0000259" key="6">
    <source>
        <dbReference type="Pfam" id="PF13356"/>
    </source>
</evidence>
<dbReference type="SUPFAM" id="SSF56349">
    <property type="entry name" value="DNA breaking-rejoining enzymes"/>
    <property type="match status" value="1"/>
</dbReference>
<dbReference type="InterPro" id="IPR010998">
    <property type="entry name" value="Integrase_recombinase_N"/>
</dbReference>
<keyword evidence="2" id="KW-0229">DNA integration</keyword>
<dbReference type="InterPro" id="IPR013762">
    <property type="entry name" value="Integrase-like_cat_sf"/>
</dbReference>
<evidence type="ECO:0000256" key="3">
    <source>
        <dbReference type="ARBA" id="ARBA00023125"/>
    </source>
</evidence>
<dbReference type="RefSeq" id="WP_307019235.1">
    <property type="nucleotide sequence ID" value="NZ_JAUSUI010000003.1"/>
</dbReference>
<dbReference type="PANTHER" id="PTHR30629">
    <property type="entry name" value="PROPHAGE INTEGRASE"/>
    <property type="match status" value="1"/>
</dbReference>
<dbReference type="InterPro" id="IPR038488">
    <property type="entry name" value="Integrase_DNA-bd_sf"/>
</dbReference>
<feature type="domain" description="Integrase DNA-binding" evidence="6">
    <location>
        <begin position="8"/>
        <end position="99"/>
    </location>
</feature>
<dbReference type="Proteomes" id="UP001224682">
    <property type="component" value="Unassembled WGS sequence"/>
</dbReference>
<keyword evidence="3" id="KW-0238">DNA-binding</keyword>
<evidence type="ECO:0000256" key="4">
    <source>
        <dbReference type="ARBA" id="ARBA00023172"/>
    </source>
</evidence>
<dbReference type="EMBL" id="JAUSUI010000003">
    <property type="protein sequence ID" value="MDQ0302515.1"/>
    <property type="molecule type" value="Genomic_DNA"/>
</dbReference>
<evidence type="ECO:0000256" key="2">
    <source>
        <dbReference type="ARBA" id="ARBA00022908"/>
    </source>
</evidence>
<sequence>MADIRFQLNDKAIERLLAPESGRYIVRDTELKGFFLVVGPRKKTFTVQGDLREEGKRASTVRVAIGDTSEMSTRAARSVAKEYLAQISRGQHPKAEEKTTKATSAAHIPASETSNSVGITLRQAWERYKIAMTRKGRSDRTIESYRDHIERVFAEWLDLPLIDLGNNPAKVAAKHDAVTTANGPYIANGCMRTLRAVYNHARKTNRELPADNPVGSIDWNGEKRRNTGMGLADLKAWFIELATIDNPIRREFHLFTLLSACRPAALKEAKPSHIDWRRRVLHVPKPKGGADRAFDIPLSRQMINCLIRALRFGQLMHPREATNWIFPADSADGHLVEQKEDRETLSKWGNELRQTFRTVATPAGVSELDARMLMNHSIPGVNAGYITRHKLLEDHLRRQQQAISSTIFGTLGDTIAQEMKVAAWLGPGATRRAIFLAREEFMGREVTTAALRRRTA</sequence>
<dbReference type="Pfam" id="PF13356">
    <property type="entry name" value="Arm-DNA-bind_3"/>
    <property type="match status" value="1"/>
</dbReference>
<proteinExistence type="inferred from homology"/>
<dbReference type="InterPro" id="IPR011010">
    <property type="entry name" value="DNA_brk_join_enz"/>
</dbReference>
<evidence type="ECO:0000256" key="5">
    <source>
        <dbReference type="SAM" id="MobiDB-lite"/>
    </source>
</evidence>
<accession>A0ABU0BAV7</accession>
<dbReference type="Gene3D" id="3.30.160.390">
    <property type="entry name" value="Integrase, DNA-binding domain"/>
    <property type="match status" value="1"/>
</dbReference>
<keyword evidence="8" id="KW-1185">Reference proteome</keyword>
<dbReference type="Gene3D" id="1.10.443.10">
    <property type="entry name" value="Intergrase catalytic core"/>
    <property type="match status" value="1"/>
</dbReference>
<protein>
    <submittedName>
        <fullName evidence="7">Integrase</fullName>
    </submittedName>
</protein>
<evidence type="ECO:0000256" key="1">
    <source>
        <dbReference type="ARBA" id="ARBA00008857"/>
    </source>
</evidence>
<feature type="region of interest" description="Disordered" evidence="5">
    <location>
        <begin position="88"/>
        <end position="111"/>
    </location>
</feature>
<comment type="caution">
    <text evidence="7">The sequence shown here is derived from an EMBL/GenBank/DDBJ whole genome shotgun (WGS) entry which is preliminary data.</text>
</comment>
<comment type="similarity">
    <text evidence="1">Belongs to the 'phage' integrase family.</text>
</comment>
<reference evidence="7 8" key="1">
    <citation type="submission" date="2023-07" db="EMBL/GenBank/DDBJ databases">
        <title>Genomic Encyclopedia of Type Strains, Phase IV (KMG-IV): sequencing the most valuable type-strain genomes for metagenomic binning, comparative biology and taxonomic classification.</title>
        <authorList>
            <person name="Goeker M."/>
        </authorList>
    </citation>
    <scope>NUCLEOTIDE SEQUENCE [LARGE SCALE GENOMIC DNA]</scope>
    <source>
        <strain evidence="7 8">DSM 2457</strain>
    </source>
</reference>